<dbReference type="Proteomes" id="UP000215914">
    <property type="component" value="Chromosome 8"/>
</dbReference>
<gene>
    <name evidence="1" type="ORF">HannXRQ_Chr08g0228711</name>
</gene>
<dbReference type="EMBL" id="CM007897">
    <property type="protein sequence ID" value="OTG18957.1"/>
    <property type="molecule type" value="Genomic_DNA"/>
</dbReference>
<evidence type="ECO:0000313" key="2">
    <source>
        <dbReference type="Proteomes" id="UP000215914"/>
    </source>
</evidence>
<sequence>MFEKGFVSGEILSESFSFLKRPVSYNFTSNIHSHRVIKLVMCTIPHIPAVIW</sequence>
<accession>A0A251U6G8</accession>
<reference evidence="2" key="1">
    <citation type="journal article" date="2017" name="Nature">
        <title>The sunflower genome provides insights into oil metabolism, flowering and Asterid evolution.</title>
        <authorList>
            <person name="Badouin H."/>
            <person name="Gouzy J."/>
            <person name="Grassa C.J."/>
            <person name="Murat F."/>
            <person name="Staton S.E."/>
            <person name="Cottret L."/>
            <person name="Lelandais-Briere C."/>
            <person name="Owens G.L."/>
            <person name="Carrere S."/>
            <person name="Mayjonade B."/>
            <person name="Legrand L."/>
            <person name="Gill N."/>
            <person name="Kane N.C."/>
            <person name="Bowers J.E."/>
            <person name="Hubner S."/>
            <person name="Bellec A."/>
            <person name="Berard A."/>
            <person name="Berges H."/>
            <person name="Blanchet N."/>
            <person name="Boniface M.C."/>
            <person name="Brunel D."/>
            <person name="Catrice O."/>
            <person name="Chaidir N."/>
            <person name="Claudel C."/>
            <person name="Donnadieu C."/>
            <person name="Faraut T."/>
            <person name="Fievet G."/>
            <person name="Helmstetter N."/>
            <person name="King M."/>
            <person name="Knapp S.J."/>
            <person name="Lai Z."/>
            <person name="Le Paslier M.C."/>
            <person name="Lippi Y."/>
            <person name="Lorenzon L."/>
            <person name="Mandel J.R."/>
            <person name="Marage G."/>
            <person name="Marchand G."/>
            <person name="Marquand E."/>
            <person name="Bret-Mestries E."/>
            <person name="Morien E."/>
            <person name="Nambeesan S."/>
            <person name="Nguyen T."/>
            <person name="Pegot-Espagnet P."/>
            <person name="Pouilly N."/>
            <person name="Raftis F."/>
            <person name="Sallet E."/>
            <person name="Schiex T."/>
            <person name="Thomas J."/>
            <person name="Vandecasteele C."/>
            <person name="Vares D."/>
            <person name="Vear F."/>
            <person name="Vautrin S."/>
            <person name="Crespi M."/>
            <person name="Mangin B."/>
            <person name="Burke J.M."/>
            <person name="Salse J."/>
            <person name="Munos S."/>
            <person name="Vincourt P."/>
            <person name="Rieseberg L.H."/>
            <person name="Langlade N.B."/>
        </authorList>
    </citation>
    <scope>NUCLEOTIDE SEQUENCE [LARGE SCALE GENOMIC DNA]</scope>
    <source>
        <strain evidence="2">cv. SF193</strain>
    </source>
</reference>
<name>A0A251U6G8_HELAN</name>
<dbReference type="AlphaFoldDB" id="A0A251U6G8"/>
<dbReference type="InParanoid" id="A0A251U6G8"/>
<proteinExistence type="predicted"/>
<keyword evidence="2" id="KW-1185">Reference proteome</keyword>
<protein>
    <submittedName>
        <fullName evidence="1">Uncharacterized protein</fullName>
    </submittedName>
</protein>
<organism evidence="1 2">
    <name type="scientific">Helianthus annuus</name>
    <name type="common">Common sunflower</name>
    <dbReference type="NCBI Taxonomy" id="4232"/>
    <lineage>
        <taxon>Eukaryota</taxon>
        <taxon>Viridiplantae</taxon>
        <taxon>Streptophyta</taxon>
        <taxon>Embryophyta</taxon>
        <taxon>Tracheophyta</taxon>
        <taxon>Spermatophyta</taxon>
        <taxon>Magnoliopsida</taxon>
        <taxon>eudicotyledons</taxon>
        <taxon>Gunneridae</taxon>
        <taxon>Pentapetalae</taxon>
        <taxon>asterids</taxon>
        <taxon>campanulids</taxon>
        <taxon>Asterales</taxon>
        <taxon>Asteraceae</taxon>
        <taxon>Asteroideae</taxon>
        <taxon>Heliantheae alliance</taxon>
        <taxon>Heliantheae</taxon>
        <taxon>Helianthus</taxon>
    </lineage>
</organism>
<evidence type="ECO:0000313" key="1">
    <source>
        <dbReference type="EMBL" id="OTG18957.1"/>
    </source>
</evidence>